<feature type="region of interest" description="Disordered" evidence="6">
    <location>
        <begin position="150"/>
        <end position="182"/>
    </location>
</feature>
<feature type="compositionally biased region" description="Polar residues" evidence="6">
    <location>
        <begin position="151"/>
        <end position="162"/>
    </location>
</feature>
<evidence type="ECO:0000256" key="4">
    <source>
        <dbReference type="ARBA" id="ARBA00023163"/>
    </source>
</evidence>
<keyword evidence="5" id="KW-0539">Nucleus</keyword>
<keyword evidence="4" id="KW-0804">Transcription</keyword>
<evidence type="ECO:0000256" key="1">
    <source>
        <dbReference type="ARBA" id="ARBA00004123"/>
    </source>
</evidence>
<dbReference type="GO" id="GO:0016592">
    <property type="term" value="C:mediator complex"/>
    <property type="evidence" value="ECO:0007669"/>
    <property type="project" value="InterPro"/>
</dbReference>
<dbReference type="GO" id="GO:0006357">
    <property type="term" value="P:regulation of transcription by RNA polymerase II"/>
    <property type="evidence" value="ECO:0007669"/>
    <property type="project" value="InterPro"/>
</dbReference>
<reference evidence="7 8" key="1">
    <citation type="journal article" date="2008" name="Science">
        <title>The Physcomitrella genome reveals evolutionary insights into the conquest of land by plants.</title>
        <authorList>
            <person name="Rensing S."/>
            <person name="Lang D."/>
            <person name="Zimmer A."/>
            <person name="Terry A."/>
            <person name="Salamov A."/>
            <person name="Shapiro H."/>
            <person name="Nishiyama T."/>
            <person name="Perroud P.-F."/>
            <person name="Lindquist E."/>
            <person name="Kamisugi Y."/>
            <person name="Tanahashi T."/>
            <person name="Sakakibara K."/>
            <person name="Fujita T."/>
            <person name="Oishi K."/>
            <person name="Shin-I T."/>
            <person name="Kuroki Y."/>
            <person name="Toyoda A."/>
            <person name="Suzuki Y."/>
            <person name="Hashimoto A."/>
            <person name="Yamaguchi K."/>
            <person name="Sugano A."/>
            <person name="Kohara Y."/>
            <person name="Fujiyama A."/>
            <person name="Anterola A."/>
            <person name="Aoki S."/>
            <person name="Ashton N."/>
            <person name="Barbazuk W.B."/>
            <person name="Barker E."/>
            <person name="Bennetzen J."/>
            <person name="Bezanilla M."/>
            <person name="Blankenship R."/>
            <person name="Cho S.H."/>
            <person name="Dutcher S."/>
            <person name="Estelle M."/>
            <person name="Fawcett J.A."/>
            <person name="Gundlach H."/>
            <person name="Hanada K."/>
            <person name="Heyl A."/>
            <person name="Hicks K.A."/>
            <person name="Hugh J."/>
            <person name="Lohr M."/>
            <person name="Mayer K."/>
            <person name="Melkozernov A."/>
            <person name="Murata T."/>
            <person name="Nelson D."/>
            <person name="Pils B."/>
            <person name="Prigge M."/>
            <person name="Reiss B."/>
            <person name="Renner T."/>
            <person name="Rombauts S."/>
            <person name="Rushton P."/>
            <person name="Sanderfoot A."/>
            <person name="Schween G."/>
            <person name="Shiu S.-H."/>
            <person name="Stueber K."/>
            <person name="Theodoulou F.L."/>
            <person name="Tu H."/>
            <person name="Van de Peer Y."/>
            <person name="Verrier P.J."/>
            <person name="Waters E."/>
            <person name="Wood A."/>
            <person name="Yang L."/>
            <person name="Cove D."/>
            <person name="Cuming A."/>
            <person name="Hasebe M."/>
            <person name="Lucas S."/>
            <person name="Mishler D.B."/>
            <person name="Reski R."/>
            <person name="Grigoriev I."/>
            <person name="Quatrano R.S."/>
            <person name="Boore J.L."/>
        </authorList>
    </citation>
    <scope>NUCLEOTIDE SEQUENCE [LARGE SCALE GENOMIC DNA]</scope>
    <source>
        <strain evidence="7 8">cv. Gransden 2004</strain>
    </source>
</reference>
<dbReference type="GO" id="GO:0003712">
    <property type="term" value="F:transcription coregulator activity"/>
    <property type="evidence" value="ECO:0007669"/>
    <property type="project" value="InterPro"/>
</dbReference>
<evidence type="ECO:0000256" key="2">
    <source>
        <dbReference type="ARBA" id="ARBA00005635"/>
    </source>
</evidence>
<evidence type="ECO:0000256" key="6">
    <source>
        <dbReference type="SAM" id="MobiDB-lite"/>
    </source>
</evidence>
<evidence type="ECO:0000256" key="3">
    <source>
        <dbReference type="ARBA" id="ARBA00023015"/>
    </source>
</evidence>
<dbReference type="PANTHER" id="PTHR13114:SF7">
    <property type="entry name" value="MEDIATOR OF RNA POLYMERASE II TRANSCRIPTION SUBUNIT 17"/>
    <property type="match status" value="1"/>
</dbReference>
<evidence type="ECO:0000256" key="5">
    <source>
        <dbReference type="ARBA" id="ARBA00023242"/>
    </source>
</evidence>
<sequence length="526" mass="56934">MINHVEAGEAVAVARMERPKLQPQEICSDVALRASSKLHHFRNVGKYLKRSAQSLEQQVEREAVFYGALMRLQRNWKVKRQRGVAAGPGGSAGFSIDVGTSESAPCLITLEQNSVGLLTAHLPAALTLSSLHVTLLSTPAPFKFGKDTERLSATSKEGTSDATVLPEAPKPGERGVGPGVDRGATRTQAMLRQIQTANFDAQVFEWVGRQALSLSPYINVTGLSDTCLQLSLGNAASLNVHLTPMAPIADESQGSDKVLAPRTPDHQNPRLLPNEGSLSVCLQQAYQRHLHGRDDNALSKETGKHKDGYAESAGLVKHVSAIMKHRVASDKIISVLEKQVHGVPELRFISHPTWHAQVSTWDLWLDVPDSALLGRWQASVVLREDMLTIAGLPSGNGNRLTSTACTLSELSPFLLFQMAAHLVTWLHAEASGMGVEARLDSLSITFELDNFEDVSLVASPAVKSHTINWSLRLSGSRTEDSDATSRFLGPLPLETLRAIVIDLMNEKLDVKPAGDASLRGEGFFGA</sequence>
<comment type="subcellular location">
    <subcellularLocation>
        <location evidence="1">Nucleus</location>
    </subcellularLocation>
</comment>
<organism evidence="7 8">
    <name type="scientific">Physcomitrium patens</name>
    <name type="common">Spreading-leaved earth moss</name>
    <name type="synonym">Physcomitrella patens</name>
    <dbReference type="NCBI Taxonomy" id="3218"/>
    <lineage>
        <taxon>Eukaryota</taxon>
        <taxon>Viridiplantae</taxon>
        <taxon>Streptophyta</taxon>
        <taxon>Embryophyta</taxon>
        <taxon>Bryophyta</taxon>
        <taxon>Bryophytina</taxon>
        <taxon>Bryopsida</taxon>
        <taxon>Funariidae</taxon>
        <taxon>Funariales</taxon>
        <taxon>Funariaceae</taxon>
        <taxon>Physcomitrium</taxon>
    </lineage>
</organism>
<dbReference type="Gramene" id="Pp3c3_25450V3.3">
    <property type="protein sequence ID" value="Pp3c3_25450V3.3"/>
    <property type="gene ID" value="Pp3c3_25450"/>
</dbReference>
<name>A0A7I4DII7_PHYPA</name>
<protein>
    <recommendedName>
        <fullName evidence="9">Mediator of RNA polymerase II transcription subunit 17</fullName>
    </recommendedName>
</protein>
<comment type="similarity">
    <text evidence="2">Belongs to the Mediator complex subunit 17 family.</text>
</comment>
<dbReference type="AlphaFoldDB" id="A0A7I4DII7"/>
<keyword evidence="3" id="KW-0805">Transcription regulation</keyword>
<evidence type="ECO:0000313" key="7">
    <source>
        <dbReference type="EnsemblPlants" id="Pp3c3_25450V3.3"/>
    </source>
</evidence>
<accession>A0A7I4DII7</accession>
<gene>
    <name evidence="7" type="primary">LOC112280700</name>
</gene>
<proteinExistence type="inferred from homology"/>
<dbReference type="PANTHER" id="PTHR13114">
    <property type="entry name" value="MEDIATOR OF RNA POLYMERASE II TRANSCRIPTION SUBUNIT 17"/>
    <property type="match status" value="1"/>
</dbReference>
<evidence type="ECO:0000313" key="8">
    <source>
        <dbReference type="Proteomes" id="UP000006727"/>
    </source>
</evidence>
<dbReference type="Proteomes" id="UP000006727">
    <property type="component" value="Chromosome 3"/>
</dbReference>
<dbReference type="EnsemblPlants" id="Pp3c3_25450V3.3">
    <property type="protein sequence ID" value="Pp3c3_25450V3.3"/>
    <property type="gene ID" value="Pp3c3_25450"/>
</dbReference>
<reference evidence="7" key="3">
    <citation type="submission" date="2020-12" db="UniProtKB">
        <authorList>
            <consortium name="EnsemblPlants"/>
        </authorList>
    </citation>
    <scope>IDENTIFICATION</scope>
</reference>
<evidence type="ECO:0008006" key="9">
    <source>
        <dbReference type="Google" id="ProtNLM"/>
    </source>
</evidence>
<dbReference type="InterPro" id="IPR019313">
    <property type="entry name" value="Mediator_Med17"/>
</dbReference>
<dbReference type="EMBL" id="ABEU02000003">
    <property type="status" value="NOT_ANNOTATED_CDS"/>
    <property type="molecule type" value="Genomic_DNA"/>
</dbReference>
<reference evidence="7 8" key="2">
    <citation type="journal article" date="2018" name="Plant J.">
        <title>The Physcomitrella patens chromosome-scale assembly reveals moss genome structure and evolution.</title>
        <authorList>
            <person name="Lang D."/>
            <person name="Ullrich K.K."/>
            <person name="Murat F."/>
            <person name="Fuchs J."/>
            <person name="Jenkins J."/>
            <person name="Haas F.B."/>
            <person name="Piednoel M."/>
            <person name="Gundlach H."/>
            <person name="Van Bel M."/>
            <person name="Meyberg R."/>
            <person name="Vives C."/>
            <person name="Morata J."/>
            <person name="Symeonidi A."/>
            <person name="Hiss M."/>
            <person name="Muchero W."/>
            <person name="Kamisugi Y."/>
            <person name="Saleh O."/>
            <person name="Blanc G."/>
            <person name="Decker E.L."/>
            <person name="van Gessel N."/>
            <person name="Grimwood J."/>
            <person name="Hayes R.D."/>
            <person name="Graham S.W."/>
            <person name="Gunter L.E."/>
            <person name="McDaniel S.F."/>
            <person name="Hoernstein S.N.W."/>
            <person name="Larsson A."/>
            <person name="Li F.W."/>
            <person name="Perroud P.F."/>
            <person name="Phillips J."/>
            <person name="Ranjan P."/>
            <person name="Rokshar D.S."/>
            <person name="Rothfels C.J."/>
            <person name="Schneider L."/>
            <person name="Shu S."/>
            <person name="Stevenson D.W."/>
            <person name="Thummler F."/>
            <person name="Tillich M."/>
            <person name="Villarreal Aguilar J.C."/>
            <person name="Widiez T."/>
            <person name="Wong G.K."/>
            <person name="Wymore A."/>
            <person name="Zhang Y."/>
            <person name="Zimmer A.D."/>
            <person name="Quatrano R.S."/>
            <person name="Mayer K.F.X."/>
            <person name="Goodstein D."/>
            <person name="Casacuberta J.M."/>
            <person name="Vandepoele K."/>
            <person name="Reski R."/>
            <person name="Cuming A.C."/>
            <person name="Tuskan G.A."/>
            <person name="Maumus F."/>
            <person name="Salse J."/>
            <person name="Schmutz J."/>
            <person name="Rensing S.A."/>
        </authorList>
    </citation>
    <scope>NUCLEOTIDE SEQUENCE [LARGE SCALE GENOMIC DNA]</scope>
    <source>
        <strain evidence="7 8">cv. Gransden 2004</strain>
    </source>
</reference>
<keyword evidence="8" id="KW-1185">Reference proteome</keyword>